<dbReference type="Pfam" id="PF13520">
    <property type="entry name" value="AA_permease_2"/>
    <property type="match status" value="1"/>
</dbReference>
<dbReference type="Gene3D" id="1.20.1740.10">
    <property type="entry name" value="Amino acid/polyamine transporter I"/>
    <property type="match status" value="1"/>
</dbReference>
<dbReference type="PANTHER" id="PTHR47704:SF1">
    <property type="entry name" value="POTASSIUM TRANSPORTER KIMA"/>
    <property type="match status" value="1"/>
</dbReference>
<feature type="compositionally biased region" description="Gly residues" evidence="5">
    <location>
        <begin position="648"/>
        <end position="660"/>
    </location>
</feature>
<feature type="transmembrane region" description="Helical" evidence="6">
    <location>
        <begin position="176"/>
        <end position="195"/>
    </location>
</feature>
<dbReference type="RefSeq" id="WP_397676813.1">
    <property type="nucleotide sequence ID" value="NZ_JBIRGH010000036.1"/>
</dbReference>
<dbReference type="InterPro" id="IPR002293">
    <property type="entry name" value="AA/rel_permease1"/>
</dbReference>
<proteinExistence type="predicted"/>
<evidence type="ECO:0000256" key="5">
    <source>
        <dbReference type="SAM" id="MobiDB-lite"/>
    </source>
</evidence>
<dbReference type="PANTHER" id="PTHR47704">
    <property type="entry name" value="POTASSIUM TRANSPORTER KIMA"/>
    <property type="match status" value="1"/>
</dbReference>
<feature type="region of interest" description="Disordered" evidence="5">
    <location>
        <begin position="1"/>
        <end position="48"/>
    </location>
</feature>
<evidence type="ECO:0000256" key="3">
    <source>
        <dbReference type="ARBA" id="ARBA00022989"/>
    </source>
</evidence>
<keyword evidence="2 6" id="KW-0812">Transmembrane</keyword>
<keyword evidence="8" id="KW-1185">Reference proteome</keyword>
<evidence type="ECO:0000313" key="8">
    <source>
        <dbReference type="Proteomes" id="UP001610990"/>
    </source>
</evidence>
<evidence type="ECO:0000256" key="6">
    <source>
        <dbReference type="SAM" id="Phobius"/>
    </source>
</evidence>
<comment type="subcellular location">
    <subcellularLocation>
        <location evidence="1">Membrane</location>
        <topology evidence="1">Multi-pass membrane protein</topology>
    </subcellularLocation>
</comment>
<feature type="transmembrane region" description="Helical" evidence="6">
    <location>
        <begin position="383"/>
        <end position="400"/>
    </location>
</feature>
<feature type="region of interest" description="Disordered" evidence="5">
    <location>
        <begin position="648"/>
        <end position="711"/>
    </location>
</feature>
<feature type="transmembrane region" description="Helical" evidence="6">
    <location>
        <begin position="329"/>
        <end position="362"/>
    </location>
</feature>
<feature type="transmembrane region" description="Helical" evidence="6">
    <location>
        <begin position="201"/>
        <end position="221"/>
    </location>
</feature>
<dbReference type="InterPro" id="IPR053153">
    <property type="entry name" value="APC_K+_Transporter"/>
</dbReference>
<evidence type="ECO:0000256" key="2">
    <source>
        <dbReference type="ARBA" id="ARBA00022692"/>
    </source>
</evidence>
<protein>
    <submittedName>
        <fullName evidence="7">APC family permease</fullName>
    </submittedName>
</protein>
<reference evidence="7 8" key="1">
    <citation type="submission" date="2024-10" db="EMBL/GenBank/DDBJ databases">
        <title>The Natural Products Discovery Center: Release of the First 8490 Sequenced Strains for Exploring Actinobacteria Biosynthetic Diversity.</title>
        <authorList>
            <person name="Kalkreuter E."/>
            <person name="Kautsar S.A."/>
            <person name="Yang D."/>
            <person name="Bader C.D."/>
            <person name="Teijaro C.N."/>
            <person name="Fluegel L."/>
            <person name="Davis C.M."/>
            <person name="Simpson J.R."/>
            <person name="Lauterbach L."/>
            <person name="Steele A.D."/>
            <person name="Gui C."/>
            <person name="Meng S."/>
            <person name="Li G."/>
            <person name="Viehrig K."/>
            <person name="Ye F."/>
            <person name="Su P."/>
            <person name="Kiefer A.F."/>
            <person name="Nichols A."/>
            <person name="Cepeda A.J."/>
            <person name="Yan W."/>
            <person name="Fan B."/>
            <person name="Jiang Y."/>
            <person name="Adhikari A."/>
            <person name="Zheng C.-J."/>
            <person name="Schuster L."/>
            <person name="Cowan T.M."/>
            <person name="Smanski M.J."/>
            <person name="Chevrette M.G."/>
            <person name="De Carvalho L.P.S."/>
            <person name="Shen B."/>
        </authorList>
    </citation>
    <scope>NUCLEOTIDE SEQUENCE [LARGE SCALE GENOMIC DNA]</scope>
    <source>
        <strain evidence="7 8">NPDC018013</strain>
    </source>
</reference>
<gene>
    <name evidence="7" type="ORF">ACH4GP_36395</name>
</gene>
<feature type="transmembrane region" description="Helical" evidence="6">
    <location>
        <begin position="440"/>
        <end position="459"/>
    </location>
</feature>
<organism evidence="7 8">
    <name type="scientific">Streptomyces celluloflavus</name>
    <dbReference type="NCBI Taxonomy" id="58344"/>
    <lineage>
        <taxon>Bacteria</taxon>
        <taxon>Bacillati</taxon>
        <taxon>Actinomycetota</taxon>
        <taxon>Actinomycetes</taxon>
        <taxon>Kitasatosporales</taxon>
        <taxon>Streptomycetaceae</taxon>
        <taxon>Streptomyces</taxon>
    </lineage>
</organism>
<dbReference type="Proteomes" id="UP001610990">
    <property type="component" value="Unassembled WGS sequence"/>
</dbReference>
<keyword evidence="3 6" id="KW-1133">Transmembrane helix</keyword>
<feature type="transmembrane region" description="Helical" evidence="6">
    <location>
        <begin position="138"/>
        <end position="164"/>
    </location>
</feature>
<evidence type="ECO:0000256" key="4">
    <source>
        <dbReference type="ARBA" id="ARBA00023136"/>
    </source>
</evidence>
<evidence type="ECO:0000313" key="7">
    <source>
        <dbReference type="EMBL" id="MFH8589798.1"/>
    </source>
</evidence>
<dbReference type="EMBL" id="JBIRGH010000036">
    <property type="protein sequence ID" value="MFH8589798.1"/>
    <property type="molecule type" value="Genomic_DNA"/>
</dbReference>
<keyword evidence="4 6" id="KW-0472">Membrane</keyword>
<accession>A0ABW7RQX9</accession>
<feature type="transmembrane region" description="Helical" evidence="6">
    <location>
        <begin position="465"/>
        <end position="483"/>
    </location>
</feature>
<feature type="compositionally biased region" description="Low complexity" evidence="5">
    <location>
        <begin position="691"/>
        <end position="703"/>
    </location>
</feature>
<feature type="transmembrane region" description="Helical" evidence="6">
    <location>
        <begin position="287"/>
        <end position="309"/>
    </location>
</feature>
<comment type="caution">
    <text evidence="7">The sequence shown here is derived from an EMBL/GenBank/DDBJ whole genome shotgun (WGS) entry which is preliminary data.</text>
</comment>
<sequence length="711" mass="72785">MSMVSQPASRPEEPPNTATGALSGRPSAPHHVTAGSGGDGTGDDGAPEADARHRLTAVQGLAALSLDAMASVAYGPESIVLVLAAAGAHGLGFTLPVTLAIAALLAVLVASYRQVIAAFPNGGGSYAVAKTHLGRRTALVAAASLVLDYVLNVAVSVTAGVAALTSAFPALYGDRLWICLAVLVLVTGINLRGIVDSAKAFLLPTAVFVGSILTMIVVGLFRDAPVSTLTADGHASAVSHNATAVGALLLLKAFASGCSALTGVEAVANAVPSFRAPAVKRAQRTEIALGALLGVMLIGLSVLIGRFHLQPVEGVTVLAQLADGALGHNWAFYVVQFATMVLLALAANTSFGGLPVLMGLLARDNYLPHVFGLKAERQVHRHGVLALAAVAAALLVFSGGDVNTLVPLFAIGVFVGFTICQVGMVRHWLGARSAGWRGKIALNGFGALLTGVSAVVVTATKFAEGAWLIVIALPVLVLAFEAVHRAYGRIGESLGLGRIPEAPRRARSLVIVPVSNLSRLTCEALNAAVSLGDEVVAVTVTYDAPEDRQAAEALRRDWELWNPGVELLELPSTTRSVGRPVAAYVSYLANRHPATRVTVLIPEAEPAHLWQRLLQNQRGAVVARAVRRDTDAVICRLRFRLESAGGSIGASGSGGSGGTSGASASSTGNRGTGAGRISSPVGGGRGALAYPGNPGSPGNPESPDAFGRCGR</sequence>
<name>A0ABW7RQX9_9ACTN</name>
<feature type="transmembrane region" description="Helical" evidence="6">
    <location>
        <begin position="406"/>
        <end position="428"/>
    </location>
</feature>
<feature type="transmembrane region" description="Helical" evidence="6">
    <location>
        <begin position="79"/>
        <end position="112"/>
    </location>
</feature>
<evidence type="ECO:0000256" key="1">
    <source>
        <dbReference type="ARBA" id="ARBA00004141"/>
    </source>
</evidence>